<keyword evidence="3" id="KW-1185">Reference proteome</keyword>
<dbReference type="Proteomes" id="UP001281614">
    <property type="component" value="Unassembled WGS sequence"/>
</dbReference>
<evidence type="ECO:0000313" key="3">
    <source>
        <dbReference type="Proteomes" id="UP001281614"/>
    </source>
</evidence>
<feature type="compositionally biased region" description="Polar residues" evidence="1">
    <location>
        <begin position="299"/>
        <end position="320"/>
    </location>
</feature>
<sequence>MDYSDPGRIGSRPASVDNKITLSFYLDMISIISVPLKPILISGTIFNNIEFSFQNWSAPYSSKHALGKIHFDLRHRTFRLGKASSRETWYIVMHPRDLEIDNLERSAIEHSHQRAQSAKHSAMLNHHAKIMVAFIKSVFSSEGLCQCSGVDASWGLNKSNKRQINHTDWTIFQEKFMEKWPEFIQDYTHDSFWTENSPAFHVYNHGSNTQINTPNNNRSNTQIEPPNDDGGGIEITSPTSLHHLDIESGLQHRPPPSSRQASQRQSSRRATPNNARRSTNSRSSREGSHRSSSRSSRSKPYNTRQRYRSQQSRITNNQQDGDPFETPSGEASDTDQVRGWFDSGLKQLQHTLHQKYAVNNISYISYAIAVEIQIVEEESNSDRFANRTYLANHAQVRGQYNSPHNFTFFPMAFHPNFGNFSSPMPPKFLKPICNLARAKIRQDSNQREVLSAGFFQGYSNIKHVIRHTPNDLLTSRGVATSALTLPPSAVNRNASARKQQRHLLNLLRGSVEPDSNPDLQRPFARKGALIKNLYGIDLAAFQLKQVFHINTQNLITSKRNFYTVLEPIFYLTAWFRQQKQVYLGILHNFHANLFPRVLAAFSTIFNHAICSLRERIIDRGDKGPSVALAEAVAAIDRLGYYCYTSDPRVLPRKVLGFLGTTESLSTCAWPYISPEMLDFRELNGWLNRYIWPREPQGSPILLHIAAINYHYRPTIASARLSQLRFSELRHANFQDLASIQKYISYIFCDLWVPQMRAFVLFQLRRRIASSLSSTSTTQAHKEEMKVRACSYASLVYKTAQLAKDSAAKKRVASLHSTWHPTLQGVISGVASSQRPSPMISSQHPEREQWEGLIQTALLDNKIDWTMEMRAMDASAQIRQQAQPQPTREEFLDFGVAFPFRTLPELVEQGFIAQIERANPNQDAKTTSHYAKVRSILRTRLQQPMYQLIVIQAIVLATLNTYLDADLKKDPESHWVWKANPTPPKNREPRARAVAFITYAMWFLCPEEIPLDDWTTLGQKAWGRKTMKEKIEHKGVTIRHLLAIGWVVPRARNTGKKSPTLSEVRLEDKATLQGWYQRIVSASTRPHKFMRLVLTPKGWEEAGEASKLIVRGRRRE</sequence>
<name>A0AAD9Y5T6_COLKA</name>
<feature type="region of interest" description="Disordered" evidence="1">
    <location>
        <begin position="204"/>
        <end position="336"/>
    </location>
</feature>
<protein>
    <submittedName>
        <fullName evidence="2">Uncharacterized protein</fullName>
    </submittedName>
</protein>
<evidence type="ECO:0000313" key="2">
    <source>
        <dbReference type="EMBL" id="KAK2736678.1"/>
    </source>
</evidence>
<comment type="caution">
    <text evidence="2">The sequence shown here is derived from an EMBL/GenBank/DDBJ whole genome shotgun (WGS) entry which is preliminary data.</text>
</comment>
<organism evidence="2 3">
    <name type="scientific">Colletotrichum kahawae</name>
    <name type="common">Coffee berry disease fungus</name>
    <dbReference type="NCBI Taxonomy" id="34407"/>
    <lineage>
        <taxon>Eukaryota</taxon>
        <taxon>Fungi</taxon>
        <taxon>Dikarya</taxon>
        <taxon>Ascomycota</taxon>
        <taxon>Pezizomycotina</taxon>
        <taxon>Sordariomycetes</taxon>
        <taxon>Hypocreomycetidae</taxon>
        <taxon>Glomerellales</taxon>
        <taxon>Glomerellaceae</taxon>
        <taxon>Colletotrichum</taxon>
        <taxon>Colletotrichum gloeosporioides species complex</taxon>
    </lineage>
</organism>
<accession>A0AAD9Y5T6</accession>
<feature type="compositionally biased region" description="Polar residues" evidence="1">
    <location>
        <begin position="205"/>
        <end position="224"/>
    </location>
</feature>
<gene>
    <name evidence="2" type="ORF">CKAH01_18893</name>
</gene>
<dbReference type="AlphaFoldDB" id="A0AAD9Y5T6"/>
<dbReference type="EMBL" id="VYYT01000419">
    <property type="protein sequence ID" value="KAK2736678.1"/>
    <property type="molecule type" value="Genomic_DNA"/>
</dbReference>
<evidence type="ECO:0000256" key="1">
    <source>
        <dbReference type="SAM" id="MobiDB-lite"/>
    </source>
</evidence>
<proteinExistence type="predicted"/>
<feature type="compositionally biased region" description="Low complexity" evidence="1">
    <location>
        <begin position="258"/>
        <end position="282"/>
    </location>
</feature>
<reference evidence="2" key="1">
    <citation type="submission" date="2023-02" db="EMBL/GenBank/DDBJ databases">
        <title>Colletotrichum kahawae CIFC_Que2 genome sequencing and assembly.</title>
        <authorList>
            <person name="Baroncelli R."/>
        </authorList>
    </citation>
    <scope>NUCLEOTIDE SEQUENCE</scope>
    <source>
        <strain evidence="2">CIFC_Que2</strain>
    </source>
</reference>